<dbReference type="PROSITE" id="PS00086">
    <property type="entry name" value="CYTOCHROME_P450"/>
    <property type="match status" value="1"/>
</dbReference>
<dbReference type="GO" id="GO:0005506">
    <property type="term" value="F:iron ion binding"/>
    <property type="evidence" value="ECO:0007669"/>
    <property type="project" value="InterPro"/>
</dbReference>
<evidence type="ECO:0000313" key="19">
    <source>
        <dbReference type="EMBL" id="AFG50195.1"/>
    </source>
</evidence>
<evidence type="ECO:0008006" key="22">
    <source>
        <dbReference type="Google" id="ProtNLM"/>
    </source>
</evidence>
<evidence type="ECO:0000313" key="18">
    <source>
        <dbReference type="EMBL" id="AFG50194.1"/>
    </source>
</evidence>
<dbReference type="Pfam" id="PF00067">
    <property type="entry name" value="p450"/>
    <property type="match status" value="1"/>
</dbReference>
<keyword evidence="6 7" id="KW-0408">Iron</keyword>
<dbReference type="Gene3D" id="1.10.630.10">
    <property type="entry name" value="Cytochrome P450"/>
    <property type="match status" value="1"/>
</dbReference>
<comment type="similarity">
    <text evidence="7">Belongs to the cytochrome P450 family.</text>
</comment>
<reference evidence="14" key="1">
    <citation type="submission" date="2008-08" db="EMBL/GenBank/DDBJ databases">
        <title>Nucleotide Diversity and Divergence in the Loblolly Pine Gene Space.</title>
        <authorList>
            <person name="Neale D.B."/>
            <person name="Wegrzyn J.L."/>
            <person name="Lee J.M."/>
            <person name="Eckert A.J."/>
            <person name="Liechty J.D."/>
            <person name="Stevens K.A."/>
            <person name="Langley C.H."/>
        </authorList>
    </citation>
    <scope>NUCLEOTIDE SEQUENCE</scope>
    <source>
        <strain evidence="16">5522</strain>
        <strain evidence="13">5523</strain>
        <strain evidence="20">5525</strain>
        <strain evidence="14">5526</strain>
        <strain evidence="21">5527</strain>
        <strain evidence="17">5529</strain>
        <strain evidence="9">5530</strain>
        <strain evidence="19">5531</strain>
        <strain evidence="8">5533</strain>
        <strain evidence="15">5535</strain>
        <strain evidence="18">5536</strain>
        <strain evidence="12">5537</strain>
        <strain evidence="11">5538</strain>
        <strain evidence="10">5539</strain>
        <tissue evidence="14">Megagametophyte</tissue>
    </source>
</reference>
<keyword evidence="2" id="KW-0812">Transmembrane</keyword>
<evidence type="ECO:0000256" key="5">
    <source>
        <dbReference type="ARBA" id="ARBA00023136"/>
    </source>
</evidence>
<name>H9VK97_PINTA</name>
<feature type="binding site" description="axial binding residue" evidence="6">
    <location>
        <position position="87"/>
    </location>
    <ligand>
        <name>heme</name>
        <dbReference type="ChEBI" id="CHEBI:30413"/>
    </ligand>
    <ligandPart>
        <name>Fe</name>
        <dbReference type="ChEBI" id="CHEBI:18248"/>
    </ligandPart>
</feature>
<keyword evidence="7" id="KW-0560">Oxidoreductase</keyword>
<dbReference type="EMBL" id="FJ093991">
    <property type="protein sequence ID" value="AFG50186.1"/>
    <property type="molecule type" value="Genomic_DNA"/>
</dbReference>
<evidence type="ECO:0000313" key="17">
    <source>
        <dbReference type="EMBL" id="AFG50193.1"/>
    </source>
</evidence>
<evidence type="ECO:0000256" key="2">
    <source>
        <dbReference type="ARBA" id="ARBA00022692"/>
    </source>
</evidence>
<keyword evidence="3 6" id="KW-0479">Metal-binding</keyword>
<evidence type="ECO:0000313" key="12">
    <source>
        <dbReference type="EMBL" id="AFG50188.1"/>
    </source>
</evidence>
<dbReference type="EMBL" id="FJ093984">
    <property type="protein sequence ID" value="AFG50191.1"/>
    <property type="molecule type" value="Genomic_DNA"/>
</dbReference>
<dbReference type="EMBL" id="FJ093985">
    <property type="protein sequence ID" value="AFG50197.1"/>
    <property type="molecule type" value="Genomic_DNA"/>
</dbReference>
<feature type="non-terminal residue" evidence="14">
    <location>
        <position position="1"/>
    </location>
</feature>
<dbReference type="GO" id="GO:0020037">
    <property type="term" value="F:heme binding"/>
    <property type="evidence" value="ECO:0007669"/>
    <property type="project" value="InterPro"/>
</dbReference>
<evidence type="ECO:0000313" key="9">
    <source>
        <dbReference type="EMBL" id="AFG50185.1"/>
    </source>
</evidence>
<evidence type="ECO:0000256" key="6">
    <source>
        <dbReference type="PIRSR" id="PIRSR602401-1"/>
    </source>
</evidence>
<dbReference type="EMBL" id="FJ093986">
    <property type="protein sequence ID" value="AFG50196.1"/>
    <property type="molecule type" value="Genomic_DNA"/>
</dbReference>
<evidence type="ECO:0000313" key="10">
    <source>
        <dbReference type="EMBL" id="AFG50186.1"/>
    </source>
</evidence>
<dbReference type="EMBL" id="FJ093983">
    <property type="protein sequence ID" value="AFG50187.1"/>
    <property type="molecule type" value="Genomic_DNA"/>
</dbReference>
<dbReference type="EMBL" id="FJ093980">
    <property type="protein sequence ID" value="AFG50192.1"/>
    <property type="molecule type" value="Genomic_DNA"/>
</dbReference>
<evidence type="ECO:0000313" key="15">
    <source>
        <dbReference type="EMBL" id="AFG50191.1"/>
    </source>
</evidence>
<protein>
    <recommendedName>
        <fullName evidence="22">Cytochrome P450</fullName>
    </recommendedName>
</protein>
<gene>
    <name evidence="14" type="ORF">2_3440_01</name>
</gene>
<evidence type="ECO:0000313" key="20">
    <source>
        <dbReference type="EMBL" id="AFG50196.1"/>
    </source>
</evidence>
<dbReference type="InterPro" id="IPR017972">
    <property type="entry name" value="Cyt_P450_CS"/>
</dbReference>
<dbReference type="EMBL" id="FJ093976">
    <property type="protein sequence ID" value="AFG50194.1"/>
    <property type="molecule type" value="Genomic_DNA"/>
</dbReference>
<keyword evidence="7" id="KW-0503">Monooxygenase</keyword>
<dbReference type="InterPro" id="IPR051103">
    <property type="entry name" value="Plant_metabolite_P450s"/>
</dbReference>
<evidence type="ECO:0000256" key="3">
    <source>
        <dbReference type="ARBA" id="ARBA00022723"/>
    </source>
</evidence>
<dbReference type="EMBL" id="FJ093981">
    <property type="protein sequence ID" value="AFG50193.1"/>
    <property type="molecule type" value="Genomic_DNA"/>
</dbReference>
<keyword evidence="5" id="KW-0472">Membrane</keyword>
<evidence type="ECO:0000256" key="1">
    <source>
        <dbReference type="ARBA" id="ARBA00004167"/>
    </source>
</evidence>
<proteinExistence type="inferred from homology"/>
<keyword evidence="4" id="KW-1133">Transmembrane helix</keyword>
<dbReference type="GO" id="GO:0016709">
    <property type="term" value="F:oxidoreductase activity, acting on paired donors, with incorporation or reduction of molecular oxygen, NAD(P)H as one donor, and incorporation of one atom of oxygen"/>
    <property type="evidence" value="ECO:0007669"/>
    <property type="project" value="TreeGrafter"/>
</dbReference>
<dbReference type="GO" id="GO:0016020">
    <property type="term" value="C:membrane"/>
    <property type="evidence" value="ECO:0007669"/>
    <property type="project" value="UniProtKB-SubCell"/>
</dbReference>
<dbReference type="EMBL" id="FJ093975">
    <property type="protein sequence ID" value="AFG50188.1"/>
    <property type="molecule type" value="Genomic_DNA"/>
</dbReference>
<organism evidence="14">
    <name type="scientific">Pinus taeda</name>
    <name type="common">Loblolly pine</name>
    <dbReference type="NCBI Taxonomy" id="3352"/>
    <lineage>
        <taxon>Eukaryota</taxon>
        <taxon>Viridiplantae</taxon>
        <taxon>Streptophyta</taxon>
        <taxon>Embryophyta</taxon>
        <taxon>Tracheophyta</taxon>
        <taxon>Spermatophyta</taxon>
        <taxon>Pinopsida</taxon>
        <taxon>Pinidae</taxon>
        <taxon>Conifers I</taxon>
        <taxon>Pinales</taxon>
        <taxon>Pinaceae</taxon>
        <taxon>Pinus</taxon>
        <taxon>Pinus subgen. Pinus</taxon>
    </lineage>
</organism>
<dbReference type="EMBL" id="FJ093982">
    <property type="protein sequence ID" value="AFG50190.1"/>
    <property type="molecule type" value="Genomic_DNA"/>
</dbReference>
<evidence type="ECO:0000313" key="11">
    <source>
        <dbReference type="EMBL" id="AFG50187.1"/>
    </source>
</evidence>
<dbReference type="SUPFAM" id="SSF48264">
    <property type="entry name" value="Cytochrome P450"/>
    <property type="match status" value="1"/>
</dbReference>
<dbReference type="PANTHER" id="PTHR24298:SF800">
    <property type="entry name" value="CYTOCHROME P450 89A2-RELATED"/>
    <property type="match status" value="1"/>
</dbReference>
<evidence type="ECO:0000256" key="4">
    <source>
        <dbReference type="ARBA" id="ARBA00022989"/>
    </source>
</evidence>
<evidence type="ECO:0000313" key="14">
    <source>
        <dbReference type="EMBL" id="AFG50190.1"/>
    </source>
</evidence>
<evidence type="ECO:0000313" key="16">
    <source>
        <dbReference type="EMBL" id="AFG50192.1"/>
    </source>
</evidence>
<dbReference type="InterPro" id="IPR001128">
    <property type="entry name" value="Cyt_P450"/>
</dbReference>
<evidence type="ECO:0000313" key="13">
    <source>
        <dbReference type="EMBL" id="AFG50189.1"/>
    </source>
</evidence>
<dbReference type="EMBL" id="FJ093977">
    <property type="protein sequence ID" value="AFG50195.1"/>
    <property type="molecule type" value="Genomic_DNA"/>
</dbReference>
<accession>H9VK97</accession>
<feature type="non-terminal residue" evidence="14">
    <location>
        <position position="137"/>
    </location>
</feature>
<comment type="cofactor">
    <cofactor evidence="6">
        <name>heme</name>
        <dbReference type="ChEBI" id="CHEBI:30413"/>
    </cofactor>
</comment>
<dbReference type="EMBL" id="FJ093990">
    <property type="protein sequence ID" value="AFG50184.1"/>
    <property type="molecule type" value="Genomic_DNA"/>
</dbReference>
<dbReference type="InterPro" id="IPR002401">
    <property type="entry name" value="Cyt_P450_E_grp-I"/>
</dbReference>
<dbReference type="EMBL" id="FJ093974">
    <property type="protein sequence ID" value="AFG50185.1"/>
    <property type="molecule type" value="Genomic_DNA"/>
</dbReference>
<sequence length="137" mass="15306">KESLRCHPPGHFVMPHAVSQPCQLGGYDIPTEAWVNFFVTAIATDPGAWEKPLEFRPERFADEGAEADLTGTKEIKMMPFSAGRRICPGIELGLLHMHLVVARLVQEFKWECKAGETVDLSELQELTMVLKHPLPAI</sequence>
<keyword evidence="6 7" id="KW-0349">Heme</keyword>
<evidence type="ECO:0000313" key="8">
    <source>
        <dbReference type="EMBL" id="AFG50184.1"/>
    </source>
</evidence>
<dbReference type="EMBL" id="FJ093989">
    <property type="protein sequence ID" value="AFG50189.1"/>
    <property type="molecule type" value="Genomic_DNA"/>
</dbReference>
<dbReference type="InterPro" id="IPR036396">
    <property type="entry name" value="Cyt_P450_sf"/>
</dbReference>
<evidence type="ECO:0000256" key="7">
    <source>
        <dbReference type="RuleBase" id="RU000461"/>
    </source>
</evidence>
<dbReference type="PRINTS" id="PR00463">
    <property type="entry name" value="EP450I"/>
</dbReference>
<comment type="subcellular location">
    <subcellularLocation>
        <location evidence="1">Membrane</location>
        <topology evidence="1">Single-pass membrane protein</topology>
    </subcellularLocation>
</comment>
<dbReference type="AlphaFoldDB" id="H9VK97"/>
<evidence type="ECO:0000313" key="21">
    <source>
        <dbReference type="EMBL" id="AFG50197.1"/>
    </source>
</evidence>
<dbReference type="PANTHER" id="PTHR24298">
    <property type="entry name" value="FLAVONOID 3'-MONOOXYGENASE-RELATED"/>
    <property type="match status" value="1"/>
</dbReference>